<evidence type="ECO:0000313" key="16">
    <source>
        <dbReference type="Proteomes" id="UP001152799"/>
    </source>
</evidence>
<keyword evidence="9" id="KW-0406">Ion transport</keyword>
<feature type="region of interest" description="Disordered" evidence="12">
    <location>
        <begin position="379"/>
        <end position="402"/>
    </location>
</feature>
<feature type="compositionally biased region" description="Low complexity" evidence="12">
    <location>
        <begin position="334"/>
        <end position="346"/>
    </location>
</feature>
<dbReference type="InterPro" id="IPR003974">
    <property type="entry name" value="K_chnl_volt-dep_Kv3"/>
</dbReference>
<dbReference type="Proteomes" id="UP001152799">
    <property type="component" value="Chromosome 9"/>
</dbReference>
<name>A0A9P0DNW6_9CUCU</name>
<dbReference type="FunFam" id="1.10.287.70:FF:000002">
    <property type="entry name" value="Potassium voltage-gated channel subfamily a member"/>
    <property type="match status" value="1"/>
</dbReference>
<evidence type="ECO:0000256" key="10">
    <source>
        <dbReference type="ARBA" id="ARBA00023136"/>
    </source>
</evidence>
<evidence type="ECO:0000256" key="9">
    <source>
        <dbReference type="ARBA" id="ARBA00023065"/>
    </source>
</evidence>
<dbReference type="PANTHER" id="PTHR11537">
    <property type="entry name" value="VOLTAGE-GATED POTASSIUM CHANNEL"/>
    <property type="match status" value="1"/>
</dbReference>
<dbReference type="PRINTS" id="PR01491">
    <property type="entry name" value="KVCHANNEL"/>
</dbReference>
<dbReference type="Pfam" id="PF00520">
    <property type="entry name" value="Ion_trans"/>
    <property type="match status" value="1"/>
</dbReference>
<dbReference type="PRINTS" id="PR01498">
    <property type="entry name" value="SHAWCHANNEL"/>
</dbReference>
<keyword evidence="3" id="KW-0633">Potassium transport</keyword>
<dbReference type="FunFam" id="1.20.120.350:FF:000074">
    <property type="entry name" value="SHaW family of potassium channels"/>
    <property type="match status" value="1"/>
</dbReference>
<keyword evidence="5" id="KW-0631">Potassium channel</keyword>
<evidence type="ECO:0000256" key="3">
    <source>
        <dbReference type="ARBA" id="ARBA00022538"/>
    </source>
</evidence>
<dbReference type="PRINTS" id="PR00169">
    <property type="entry name" value="KCHANNEL"/>
</dbReference>
<dbReference type="Gene3D" id="1.10.287.70">
    <property type="match status" value="1"/>
</dbReference>
<dbReference type="InterPro" id="IPR003968">
    <property type="entry name" value="K_chnl_volt-dep_Kv"/>
</dbReference>
<dbReference type="PANTHER" id="PTHR11537:SF278">
    <property type="entry name" value="SHAW-LIKE, ISOFORM C"/>
    <property type="match status" value="1"/>
</dbReference>
<dbReference type="SUPFAM" id="SSF81324">
    <property type="entry name" value="Voltage-gated potassium channels"/>
    <property type="match status" value="1"/>
</dbReference>
<keyword evidence="16" id="KW-1185">Reference proteome</keyword>
<keyword evidence="8 13" id="KW-1133">Transmembrane helix</keyword>
<keyword evidence="7" id="KW-0630">Potassium</keyword>
<feature type="transmembrane region" description="Helical" evidence="13">
    <location>
        <begin position="38"/>
        <end position="56"/>
    </location>
</feature>
<feature type="transmembrane region" description="Helical" evidence="13">
    <location>
        <begin position="175"/>
        <end position="196"/>
    </location>
</feature>
<evidence type="ECO:0000256" key="2">
    <source>
        <dbReference type="ARBA" id="ARBA00022448"/>
    </source>
</evidence>
<dbReference type="GO" id="GO:0032809">
    <property type="term" value="C:neuronal cell body membrane"/>
    <property type="evidence" value="ECO:0007669"/>
    <property type="project" value="TreeGrafter"/>
</dbReference>
<dbReference type="AlphaFoldDB" id="A0A9P0DNW6"/>
<evidence type="ECO:0000313" key="15">
    <source>
        <dbReference type="EMBL" id="CAH1135673.1"/>
    </source>
</evidence>
<organism evidence="15 16">
    <name type="scientific">Ceutorhynchus assimilis</name>
    <name type="common">cabbage seed weevil</name>
    <dbReference type="NCBI Taxonomy" id="467358"/>
    <lineage>
        <taxon>Eukaryota</taxon>
        <taxon>Metazoa</taxon>
        <taxon>Ecdysozoa</taxon>
        <taxon>Arthropoda</taxon>
        <taxon>Hexapoda</taxon>
        <taxon>Insecta</taxon>
        <taxon>Pterygota</taxon>
        <taxon>Neoptera</taxon>
        <taxon>Endopterygota</taxon>
        <taxon>Coleoptera</taxon>
        <taxon>Polyphaga</taxon>
        <taxon>Cucujiformia</taxon>
        <taxon>Curculionidae</taxon>
        <taxon>Ceutorhynchinae</taxon>
        <taxon>Ceutorhynchus</taxon>
    </lineage>
</organism>
<dbReference type="GO" id="GO:0032590">
    <property type="term" value="C:dendrite membrane"/>
    <property type="evidence" value="ECO:0007669"/>
    <property type="project" value="TreeGrafter"/>
</dbReference>
<proteinExistence type="predicted"/>
<keyword evidence="4 13" id="KW-0812">Transmembrane</keyword>
<dbReference type="GO" id="GO:0045211">
    <property type="term" value="C:postsynaptic membrane"/>
    <property type="evidence" value="ECO:0007669"/>
    <property type="project" value="TreeGrafter"/>
</dbReference>
<dbReference type="EMBL" id="OU892285">
    <property type="protein sequence ID" value="CAH1135673.1"/>
    <property type="molecule type" value="Genomic_DNA"/>
</dbReference>
<dbReference type="GO" id="GO:0043679">
    <property type="term" value="C:axon terminus"/>
    <property type="evidence" value="ECO:0007669"/>
    <property type="project" value="TreeGrafter"/>
</dbReference>
<dbReference type="GO" id="GO:0008076">
    <property type="term" value="C:voltage-gated potassium channel complex"/>
    <property type="evidence" value="ECO:0007669"/>
    <property type="project" value="InterPro"/>
</dbReference>
<sequence length="534" mass="59253">MFGYEEAYHAGTLSRWQKFKPKVWALFDEPYSSSSAKIVAGASVFFICVSVFSFCLKTHPGMRVECENIKEANCTEPHPYFITVDHFCNAWFTFELSVRLIVSPNVIEFIKSPVNIIDFAATLSFYIDMILIFEKKSQLLDFFSIIRIFRLFKLTRHSPGLKILIHTFKASAKELALLVFFLVLGIVVFASLVYYAEKLQDNKDNSFKSIPEGLWWAIVTMTTVGYGDMAPKTYAGMFVGALCALAGVLTIALPVPVIVSNFSMFYSHTQARAKLPKRRRRVLPVEQPRRKKPEPIGNANGIPVINLALEGPSIPSIAVLPHNGPFNLQTPQGLPALPSTTPPSLAVTPLQARSSTSGSVETLPLQPKYLPGFYRETASEPREVNSVSPNQERRSSSARKPSFSISSRIYPADGAKENEFNLASVSALAIGTSTEVLVSIVENQTGLRKNSFLSVNSISSDARSPSPLKEDEELNFFKSPSTEMTTTFQSPDEIEHMITEESFIINERSVPENNNSDCGMTKKCKTLSQNSIVV</sequence>
<evidence type="ECO:0000256" key="5">
    <source>
        <dbReference type="ARBA" id="ARBA00022826"/>
    </source>
</evidence>
<dbReference type="InterPro" id="IPR005821">
    <property type="entry name" value="Ion_trans_dom"/>
</dbReference>
<evidence type="ECO:0000256" key="12">
    <source>
        <dbReference type="SAM" id="MobiDB-lite"/>
    </source>
</evidence>
<keyword evidence="2" id="KW-0813">Transport</keyword>
<accession>A0A9P0DNW6</accession>
<protein>
    <recommendedName>
        <fullName evidence="14">Ion transport domain-containing protein</fullName>
    </recommendedName>
</protein>
<keyword evidence="10 13" id="KW-0472">Membrane</keyword>
<feature type="compositionally biased region" description="Polar residues" evidence="12">
    <location>
        <begin position="351"/>
        <end position="360"/>
    </location>
</feature>
<keyword evidence="11" id="KW-0407">Ion channel</keyword>
<feature type="transmembrane region" description="Helical" evidence="13">
    <location>
        <begin position="234"/>
        <end position="259"/>
    </location>
</feature>
<evidence type="ECO:0000256" key="6">
    <source>
        <dbReference type="ARBA" id="ARBA00022882"/>
    </source>
</evidence>
<evidence type="ECO:0000256" key="13">
    <source>
        <dbReference type="SAM" id="Phobius"/>
    </source>
</evidence>
<evidence type="ECO:0000256" key="8">
    <source>
        <dbReference type="ARBA" id="ARBA00022989"/>
    </source>
</evidence>
<reference evidence="15" key="1">
    <citation type="submission" date="2022-01" db="EMBL/GenBank/DDBJ databases">
        <authorList>
            <person name="King R."/>
        </authorList>
    </citation>
    <scope>NUCLEOTIDE SEQUENCE</scope>
</reference>
<evidence type="ECO:0000256" key="1">
    <source>
        <dbReference type="ARBA" id="ARBA00004141"/>
    </source>
</evidence>
<feature type="region of interest" description="Disordered" evidence="12">
    <location>
        <begin position="332"/>
        <end position="364"/>
    </location>
</feature>
<dbReference type="Gene3D" id="1.20.120.350">
    <property type="entry name" value="Voltage-gated potassium channels. Chain C"/>
    <property type="match status" value="1"/>
</dbReference>
<dbReference type="InterPro" id="IPR027359">
    <property type="entry name" value="Volt_channel_dom_sf"/>
</dbReference>
<evidence type="ECO:0000256" key="7">
    <source>
        <dbReference type="ARBA" id="ARBA00022958"/>
    </source>
</evidence>
<evidence type="ECO:0000256" key="4">
    <source>
        <dbReference type="ARBA" id="ARBA00022692"/>
    </source>
</evidence>
<dbReference type="GO" id="GO:0001508">
    <property type="term" value="P:action potential"/>
    <property type="evidence" value="ECO:0007669"/>
    <property type="project" value="TreeGrafter"/>
</dbReference>
<dbReference type="GO" id="GO:0005251">
    <property type="term" value="F:delayed rectifier potassium channel activity"/>
    <property type="evidence" value="ECO:0007669"/>
    <property type="project" value="TreeGrafter"/>
</dbReference>
<gene>
    <name evidence="15" type="ORF">CEUTPL_LOCUS14027</name>
</gene>
<dbReference type="GO" id="GO:0042734">
    <property type="term" value="C:presynaptic membrane"/>
    <property type="evidence" value="ECO:0007669"/>
    <property type="project" value="TreeGrafter"/>
</dbReference>
<dbReference type="InterPro" id="IPR028325">
    <property type="entry name" value="VG_K_chnl"/>
</dbReference>
<evidence type="ECO:0000256" key="11">
    <source>
        <dbReference type="ARBA" id="ARBA00023303"/>
    </source>
</evidence>
<keyword evidence="6" id="KW-0851">Voltage-gated channel</keyword>
<feature type="domain" description="Ion transport" evidence="14">
    <location>
        <begin position="39"/>
        <end position="270"/>
    </location>
</feature>
<dbReference type="OrthoDB" id="10025005at2759"/>
<comment type="subcellular location">
    <subcellularLocation>
        <location evidence="1">Membrane</location>
        <topology evidence="1">Multi-pass membrane protein</topology>
    </subcellularLocation>
</comment>
<evidence type="ECO:0000259" key="14">
    <source>
        <dbReference type="Pfam" id="PF00520"/>
    </source>
</evidence>
<dbReference type="GO" id="GO:0030431">
    <property type="term" value="P:sleep"/>
    <property type="evidence" value="ECO:0007669"/>
    <property type="project" value="UniProtKB-ARBA"/>
</dbReference>